<evidence type="ECO:0000313" key="2">
    <source>
        <dbReference type="EMBL" id="KAG8188261.1"/>
    </source>
</evidence>
<evidence type="ECO:0000256" key="1">
    <source>
        <dbReference type="SAM" id="MobiDB-lite"/>
    </source>
</evidence>
<dbReference type="EMBL" id="JAFNEN010000245">
    <property type="protein sequence ID" value="KAG8188261.1"/>
    <property type="molecule type" value="Genomic_DNA"/>
</dbReference>
<evidence type="ECO:0000313" key="3">
    <source>
        <dbReference type="Proteomes" id="UP000827092"/>
    </source>
</evidence>
<reference evidence="2 3" key="1">
    <citation type="journal article" date="2022" name="Nat. Ecol. Evol.">
        <title>A masculinizing supergene underlies an exaggerated male reproductive morph in a spider.</title>
        <authorList>
            <person name="Hendrickx F."/>
            <person name="De Corte Z."/>
            <person name="Sonet G."/>
            <person name="Van Belleghem S.M."/>
            <person name="Kostlbacher S."/>
            <person name="Vangestel C."/>
        </authorList>
    </citation>
    <scope>NUCLEOTIDE SEQUENCE [LARGE SCALE GENOMIC DNA]</scope>
    <source>
        <strain evidence="2">W744_W776</strain>
    </source>
</reference>
<organism evidence="2 3">
    <name type="scientific">Oedothorax gibbosus</name>
    <dbReference type="NCBI Taxonomy" id="931172"/>
    <lineage>
        <taxon>Eukaryota</taxon>
        <taxon>Metazoa</taxon>
        <taxon>Ecdysozoa</taxon>
        <taxon>Arthropoda</taxon>
        <taxon>Chelicerata</taxon>
        <taxon>Arachnida</taxon>
        <taxon>Araneae</taxon>
        <taxon>Araneomorphae</taxon>
        <taxon>Entelegynae</taxon>
        <taxon>Araneoidea</taxon>
        <taxon>Linyphiidae</taxon>
        <taxon>Erigoninae</taxon>
        <taxon>Oedothorax</taxon>
    </lineage>
</organism>
<accession>A0AAV6UXQ4</accession>
<proteinExistence type="predicted"/>
<gene>
    <name evidence="2" type="ORF">JTE90_018847</name>
</gene>
<feature type="compositionally biased region" description="Polar residues" evidence="1">
    <location>
        <begin position="26"/>
        <end position="36"/>
    </location>
</feature>
<protein>
    <submittedName>
        <fullName evidence="2">Uncharacterized protein</fullName>
    </submittedName>
</protein>
<name>A0AAV6UXQ4_9ARAC</name>
<keyword evidence="3" id="KW-1185">Reference proteome</keyword>
<comment type="caution">
    <text evidence="2">The sequence shown here is derived from an EMBL/GenBank/DDBJ whole genome shotgun (WGS) entry which is preliminary data.</text>
</comment>
<sequence>MFRVLKIRKSTVAFSPTATRERRWKTTTSQPPTQAQCGVIAPANPFSCCRGRKKKKEAQDEAMERDVVRVWGRDSLFFSLLWPREDDKPLNSGTGPGTKEGIQMIGQVVHRWDQGAFVGCITIGQSSEE</sequence>
<feature type="region of interest" description="Disordered" evidence="1">
    <location>
        <begin position="17"/>
        <end position="37"/>
    </location>
</feature>
<dbReference type="AlphaFoldDB" id="A0AAV6UXQ4"/>
<dbReference type="Proteomes" id="UP000827092">
    <property type="component" value="Unassembled WGS sequence"/>
</dbReference>